<keyword evidence="1" id="KW-1133">Transmembrane helix</keyword>
<feature type="transmembrane region" description="Helical" evidence="1">
    <location>
        <begin position="51"/>
        <end position="70"/>
    </location>
</feature>
<feature type="transmembrane region" description="Helical" evidence="1">
    <location>
        <begin position="167"/>
        <end position="189"/>
    </location>
</feature>
<reference evidence="2" key="1">
    <citation type="submission" date="2022-06" db="EMBL/GenBank/DDBJ databases">
        <authorList>
            <person name="Sun Q."/>
        </authorList>
    </citation>
    <scope>NUCLEOTIDE SEQUENCE</scope>
    <source>
        <strain evidence="2">S101</strain>
    </source>
</reference>
<comment type="caution">
    <text evidence="2">The sequence shown here is derived from an EMBL/GenBank/DDBJ whole genome shotgun (WGS) entry which is preliminary data.</text>
</comment>
<evidence type="ECO:0000313" key="2">
    <source>
        <dbReference type="EMBL" id="MCO5959891.1"/>
    </source>
</evidence>
<organism evidence="2 3">
    <name type="scientific">Ciceribacter sichuanensis</name>
    <dbReference type="NCBI Taxonomy" id="2949647"/>
    <lineage>
        <taxon>Bacteria</taxon>
        <taxon>Pseudomonadati</taxon>
        <taxon>Pseudomonadota</taxon>
        <taxon>Alphaproteobacteria</taxon>
        <taxon>Hyphomicrobiales</taxon>
        <taxon>Rhizobiaceae</taxon>
        <taxon>Ciceribacter</taxon>
    </lineage>
</organism>
<keyword evidence="1" id="KW-0812">Transmembrane</keyword>
<proteinExistence type="predicted"/>
<dbReference type="Proteomes" id="UP001155380">
    <property type="component" value="Unassembled WGS sequence"/>
</dbReference>
<evidence type="ECO:0000313" key="3">
    <source>
        <dbReference type="Proteomes" id="UP001155380"/>
    </source>
</evidence>
<name>A0AAJ1C137_9HYPH</name>
<sequence>MPDASPIRDLESTDELRPDGRHILPMLAAFAALGTLSTTIILPAFPSLAPVHLGLFYAATVFVVFGAGMAAPGLARSTGVHFTIVVGLSLALFGGCLLFLSVHAPSFWSFAAAIVVFLAGFGLAIPIMTAAALQPFGRQAGLASALLGFVQMGDAALVTGSSTLSPISALATLGCLIVIGSATAALLFAGKKPIEHQWWFPVFAVIDTGMLCLISENRESICSTEASGTMNLVNGRRATRYCV</sequence>
<feature type="transmembrane region" description="Helical" evidence="1">
    <location>
        <begin position="23"/>
        <end position="45"/>
    </location>
</feature>
<feature type="transmembrane region" description="Helical" evidence="1">
    <location>
        <begin position="82"/>
        <end position="102"/>
    </location>
</feature>
<dbReference type="EMBL" id="JAMXLX010000012">
    <property type="protein sequence ID" value="MCO5959891.1"/>
    <property type="molecule type" value="Genomic_DNA"/>
</dbReference>
<accession>A0AAJ1C137</accession>
<dbReference type="Gene3D" id="1.20.1720.10">
    <property type="entry name" value="Multidrug resistance protein D"/>
    <property type="match status" value="1"/>
</dbReference>
<evidence type="ECO:0000256" key="1">
    <source>
        <dbReference type="SAM" id="Phobius"/>
    </source>
</evidence>
<protein>
    <submittedName>
        <fullName evidence="2">Uncharacterized protein</fullName>
    </submittedName>
</protein>
<gene>
    <name evidence="2" type="ORF">NBH21_24290</name>
</gene>
<dbReference type="RefSeq" id="WP_250913729.1">
    <property type="nucleotide sequence ID" value="NZ_JAMXLX010000012.1"/>
</dbReference>
<dbReference type="SUPFAM" id="SSF103473">
    <property type="entry name" value="MFS general substrate transporter"/>
    <property type="match status" value="1"/>
</dbReference>
<keyword evidence="1" id="KW-0472">Membrane</keyword>
<dbReference type="InterPro" id="IPR036259">
    <property type="entry name" value="MFS_trans_sf"/>
</dbReference>
<feature type="transmembrane region" description="Helical" evidence="1">
    <location>
        <begin position="108"/>
        <end position="133"/>
    </location>
</feature>
<dbReference type="AlphaFoldDB" id="A0AAJ1C137"/>